<organism evidence="1 2">
    <name type="scientific">Vespula vulgaris</name>
    <name type="common">Yellow jacket</name>
    <name type="synonym">Wasp</name>
    <dbReference type="NCBI Taxonomy" id="7454"/>
    <lineage>
        <taxon>Eukaryota</taxon>
        <taxon>Metazoa</taxon>
        <taxon>Ecdysozoa</taxon>
        <taxon>Arthropoda</taxon>
        <taxon>Hexapoda</taxon>
        <taxon>Insecta</taxon>
        <taxon>Pterygota</taxon>
        <taxon>Neoptera</taxon>
        <taxon>Endopterygota</taxon>
        <taxon>Hymenoptera</taxon>
        <taxon>Apocrita</taxon>
        <taxon>Aculeata</taxon>
        <taxon>Vespoidea</taxon>
        <taxon>Vespidae</taxon>
        <taxon>Vespinae</taxon>
        <taxon>Vespula</taxon>
    </lineage>
</organism>
<evidence type="ECO:0000313" key="2">
    <source>
        <dbReference type="Proteomes" id="UP000614350"/>
    </source>
</evidence>
<comment type="caution">
    <text evidence="1">The sequence shown here is derived from an EMBL/GenBank/DDBJ whole genome shotgun (WGS) entry which is preliminary data.</text>
</comment>
<dbReference type="EMBL" id="JACSEA010000020">
    <property type="protein sequence ID" value="KAF7381642.1"/>
    <property type="molecule type" value="Genomic_DNA"/>
</dbReference>
<name>A0A834J6V4_VESVU</name>
<keyword evidence="2" id="KW-1185">Reference proteome</keyword>
<dbReference type="AlphaFoldDB" id="A0A834J6V4"/>
<dbReference type="Proteomes" id="UP000614350">
    <property type="component" value="Unassembled WGS sequence"/>
</dbReference>
<accession>A0A834J6V4</accession>
<sequence>MTLEVKSAIKRLKNHKTPGIDCEACHYDTRREKNLEYSKIRYFEKLLGQKAIKKLRFLSDCSSHLSYRGISKVKYFYEHKLPCNYPTNYLQKTEVKWHKITIIGNLAEYKDENELSVIVTEAIK</sequence>
<reference evidence="1" key="1">
    <citation type="journal article" date="2020" name="G3 (Bethesda)">
        <title>High-Quality Assemblies for Three Invasive Social Wasps from the &lt;i&gt;Vespula&lt;/i&gt; Genus.</title>
        <authorList>
            <person name="Harrop T.W.R."/>
            <person name="Guhlin J."/>
            <person name="McLaughlin G.M."/>
            <person name="Permina E."/>
            <person name="Stockwell P."/>
            <person name="Gilligan J."/>
            <person name="Le Lec M.F."/>
            <person name="Gruber M.A.M."/>
            <person name="Quinn O."/>
            <person name="Lovegrove M."/>
            <person name="Duncan E.J."/>
            <person name="Remnant E.J."/>
            <person name="Van Eeckhoven J."/>
            <person name="Graham B."/>
            <person name="Knapp R.A."/>
            <person name="Langford K.W."/>
            <person name="Kronenberg Z."/>
            <person name="Press M.O."/>
            <person name="Eacker S.M."/>
            <person name="Wilson-Rankin E.E."/>
            <person name="Purcell J."/>
            <person name="Lester P.J."/>
            <person name="Dearden P.K."/>
        </authorList>
    </citation>
    <scope>NUCLEOTIDE SEQUENCE</scope>
    <source>
        <strain evidence="1">Marl-1</strain>
    </source>
</reference>
<proteinExistence type="predicted"/>
<gene>
    <name evidence="1" type="ORF">HZH66_014036</name>
</gene>
<protein>
    <submittedName>
        <fullName evidence="1">Uncharacterized protein</fullName>
    </submittedName>
</protein>
<evidence type="ECO:0000313" key="1">
    <source>
        <dbReference type="EMBL" id="KAF7381642.1"/>
    </source>
</evidence>